<proteinExistence type="inferred from homology"/>
<dbReference type="Ensembl" id="ENSBIXT00000016780.1">
    <property type="protein sequence ID" value="ENSBIXP00000008900.1"/>
    <property type="gene ID" value="ENSBIXG00000001795.1"/>
</dbReference>
<dbReference type="PANTHER" id="PTHR47027">
    <property type="entry name" value="REVERSE TRANSCRIPTASE DOMAIN-CONTAINING PROTEIN"/>
    <property type="match status" value="1"/>
</dbReference>
<evidence type="ECO:0000256" key="1">
    <source>
        <dbReference type="ARBA" id="ARBA00010879"/>
    </source>
</evidence>
<dbReference type="OMA" id="KNLALWC"/>
<dbReference type="Proteomes" id="UP000314981">
    <property type="component" value="Chromosome 17"/>
</dbReference>
<keyword evidence="4" id="KW-1185">Reference proteome</keyword>
<dbReference type="InterPro" id="IPR043502">
    <property type="entry name" value="DNA/RNA_pol_sf"/>
</dbReference>
<accession>A0A4W2CAJ3</accession>
<dbReference type="Gene3D" id="3.30.70.270">
    <property type="match status" value="1"/>
</dbReference>
<evidence type="ECO:0000259" key="2">
    <source>
        <dbReference type="PROSITE" id="PS50878"/>
    </source>
</evidence>
<dbReference type="InterPro" id="IPR000477">
    <property type="entry name" value="RT_dom"/>
</dbReference>
<reference evidence="3" key="2">
    <citation type="submission" date="2025-08" db="UniProtKB">
        <authorList>
            <consortium name="Ensembl"/>
        </authorList>
    </citation>
    <scope>IDENTIFICATION</scope>
</reference>
<dbReference type="PROSITE" id="PS50878">
    <property type="entry name" value="RT_POL"/>
    <property type="match status" value="1"/>
</dbReference>
<dbReference type="CDD" id="cd01650">
    <property type="entry name" value="RT_nLTR_like"/>
    <property type="match status" value="1"/>
</dbReference>
<name>A0A4W2CAJ3_BOBOX</name>
<dbReference type="PANTHER" id="PTHR47027:SF8">
    <property type="entry name" value="RIBONUCLEASE H"/>
    <property type="match status" value="1"/>
</dbReference>
<dbReference type="AlphaFoldDB" id="A0A4W2CAJ3"/>
<dbReference type="InterPro" id="IPR043128">
    <property type="entry name" value="Rev_trsase/Diguanyl_cyclase"/>
</dbReference>
<evidence type="ECO:0000313" key="3">
    <source>
        <dbReference type="Ensembl" id="ENSBIXP00000008900.1"/>
    </source>
</evidence>
<evidence type="ECO:0000313" key="4">
    <source>
        <dbReference type="Proteomes" id="UP000314981"/>
    </source>
</evidence>
<feature type="domain" description="Reverse transcriptase" evidence="2">
    <location>
        <begin position="1"/>
        <end position="222"/>
    </location>
</feature>
<reference evidence="3" key="3">
    <citation type="submission" date="2025-09" db="UniProtKB">
        <authorList>
            <consortium name="Ensembl"/>
        </authorList>
    </citation>
    <scope>IDENTIFICATION</scope>
</reference>
<comment type="similarity">
    <text evidence="1">Belongs to the beta type-B retroviral polymerase family. HERV class-II K(HML-2) pol subfamily.</text>
</comment>
<dbReference type="SUPFAM" id="SSF56672">
    <property type="entry name" value="DNA/RNA polymerases"/>
    <property type="match status" value="2"/>
</dbReference>
<dbReference type="Pfam" id="PF00078">
    <property type="entry name" value="RVT_1"/>
    <property type="match status" value="1"/>
</dbReference>
<reference evidence="3 4" key="1">
    <citation type="submission" date="2018-11" db="EMBL/GenBank/DDBJ databases">
        <title>Haplotype-resolved cattle genomes.</title>
        <authorList>
            <person name="Low W.Y."/>
            <person name="Tearle R."/>
            <person name="Bickhart D.M."/>
            <person name="Rosen B.D."/>
            <person name="Koren S."/>
            <person name="Rhie A."/>
            <person name="Hiendleder S."/>
            <person name="Phillippy A.M."/>
            <person name="Smith T.P.L."/>
            <person name="Williams J.L."/>
        </authorList>
    </citation>
    <scope>NUCLEOTIDE SEQUENCE [LARGE SCALE GENOMIC DNA]</scope>
</reference>
<organism evidence="3 4">
    <name type="scientific">Bos indicus x Bos taurus</name>
    <name type="common">Hybrid cattle</name>
    <dbReference type="NCBI Taxonomy" id="30522"/>
    <lineage>
        <taxon>Eukaryota</taxon>
        <taxon>Metazoa</taxon>
        <taxon>Chordata</taxon>
        <taxon>Craniata</taxon>
        <taxon>Vertebrata</taxon>
        <taxon>Euteleostomi</taxon>
        <taxon>Mammalia</taxon>
        <taxon>Eutheria</taxon>
        <taxon>Laurasiatheria</taxon>
        <taxon>Artiodactyla</taxon>
        <taxon>Ruminantia</taxon>
        <taxon>Pecora</taxon>
        <taxon>Bovidae</taxon>
        <taxon>Bovinae</taxon>
        <taxon>Bos</taxon>
    </lineage>
</organism>
<protein>
    <recommendedName>
        <fullName evidence="2">Reverse transcriptase domain-containing protein</fullName>
    </recommendedName>
</protein>
<sequence>MLKILQARLQQYMNRELPDVQAEFRKGRATRDQIANIHSIIERARELQKNFCFIDYAKAFDCVDHQLWKILQEMRIPDHLTCLLRNLYAGQEATVRTGHGTMDWFQIGKGVHQGCILSPRLFNLYAEYIMQNAGLEDTQAGIKIAGRNIISLRYVDDTTRMAESKEELKSLLMKVKNESGKVDLKLNIQKTKITACSPSTLWQIDEEKMETVTDFIFLGSKIAADGDCSHEIKRHLLFGRKAMSNLDSILKIRDITLPTKVHLVKAMVFPVLMYGCESWIIKKAECQRIDAFELWCWKRLLTVLWTARRSKQSILKEISPEYLLEGLMLKLMLQYFGHLMQRADSLEKTLMLGKIEVRRRKG</sequence>